<dbReference type="Proteomes" id="UP000724874">
    <property type="component" value="Unassembled WGS sequence"/>
</dbReference>
<reference evidence="7" key="1">
    <citation type="submission" date="2020-11" db="EMBL/GenBank/DDBJ databases">
        <authorList>
            <consortium name="DOE Joint Genome Institute"/>
            <person name="Ahrendt S."/>
            <person name="Riley R."/>
            <person name="Andreopoulos W."/>
            <person name="LaButti K."/>
            <person name="Pangilinan J."/>
            <person name="Ruiz-duenas F.J."/>
            <person name="Barrasa J.M."/>
            <person name="Sanchez-Garcia M."/>
            <person name="Camarero S."/>
            <person name="Miyauchi S."/>
            <person name="Serrano A."/>
            <person name="Linde D."/>
            <person name="Babiker R."/>
            <person name="Drula E."/>
            <person name="Ayuso-Fernandez I."/>
            <person name="Pacheco R."/>
            <person name="Padilla G."/>
            <person name="Ferreira P."/>
            <person name="Barriuso J."/>
            <person name="Kellner H."/>
            <person name="Castanera R."/>
            <person name="Alfaro M."/>
            <person name="Ramirez L."/>
            <person name="Pisabarro A.G."/>
            <person name="Kuo A."/>
            <person name="Tritt A."/>
            <person name="Lipzen A."/>
            <person name="He G."/>
            <person name="Yan M."/>
            <person name="Ng V."/>
            <person name="Cullen D."/>
            <person name="Martin F."/>
            <person name="Rosso M.-N."/>
            <person name="Henrissat B."/>
            <person name="Hibbett D."/>
            <person name="Martinez A.T."/>
            <person name="Grigoriev I.V."/>
        </authorList>
    </citation>
    <scope>NUCLEOTIDE SEQUENCE</scope>
    <source>
        <strain evidence="7">AH 44721</strain>
    </source>
</reference>
<proteinExistence type="predicted"/>
<keyword evidence="3" id="KW-0325">Glycoprotein</keyword>
<evidence type="ECO:0000313" key="8">
    <source>
        <dbReference type="Proteomes" id="UP000724874"/>
    </source>
</evidence>
<feature type="transmembrane region" description="Helical" evidence="6">
    <location>
        <begin position="136"/>
        <end position="159"/>
    </location>
</feature>
<evidence type="ECO:0000256" key="6">
    <source>
        <dbReference type="SAM" id="Phobius"/>
    </source>
</evidence>
<evidence type="ECO:0000256" key="1">
    <source>
        <dbReference type="ARBA" id="ARBA00004370"/>
    </source>
</evidence>
<organism evidence="7 8">
    <name type="scientific">Gymnopilus junonius</name>
    <name type="common">Spectacular rustgill mushroom</name>
    <name type="synonym">Gymnopilus spectabilis subsp. junonius</name>
    <dbReference type="NCBI Taxonomy" id="109634"/>
    <lineage>
        <taxon>Eukaryota</taxon>
        <taxon>Fungi</taxon>
        <taxon>Dikarya</taxon>
        <taxon>Basidiomycota</taxon>
        <taxon>Agaricomycotina</taxon>
        <taxon>Agaricomycetes</taxon>
        <taxon>Agaricomycetidae</taxon>
        <taxon>Agaricales</taxon>
        <taxon>Agaricineae</taxon>
        <taxon>Hymenogastraceae</taxon>
        <taxon>Gymnopilus</taxon>
    </lineage>
</organism>
<evidence type="ECO:0000256" key="4">
    <source>
        <dbReference type="ARBA" id="ARBA00023316"/>
    </source>
</evidence>
<dbReference type="Pfam" id="PF03935">
    <property type="entry name" value="SKN1_KRE6_Sbg1"/>
    <property type="match status" value="1"/>
</dbReference>
<evidence type="ECO:0000313" key="7">
    <source>
        <dbReference type="EMBL" id="KAF8886597.1"/>
    </source>
</evidence>
<comment type="subcellular location">
    <subcellularLocation>
        <location evidence="1">Membrane</location>
    </subcellularLocation>
</comment>
<dbReference type="AlphaFoldDB" id="A0A9P5NGA6"/>
<sequence>MVLYRLADDRPASNSLRPSALSSRDPLLLPPKIPGGGKGNRASFASSSGESINSVAESKYPATVGTGTMSSVRGLIPYAYDPAVDENEPLDEEDLLHDPNPHAHLSSKYRGIVGSSEKPGRGGKGGGSGGFGWRGVFNIGMLILLVLGMMTLFVFYPVFSFYRERRFNAAVEGNIRINGTGIFQMPDPIDIETPESAKQRTGYDGQDYELVFSDEFNTPGRTFYPGASFRCIF</sequence>
<keyword evidence="4" id="KW-0961">Cell wall biogenesis/degradation</keyword>
<feature type="region of interest" description="Disordered" evidence="5">
    <location>
        <begin position="99"/>
        <end position="126"/>
    </location>
</feature>
<gene>
    <name evidence="7" type="ORF">CPB84DRAFT_1685021</name>
</gene>
<evidence type="ECO:0000256" key="3">
    <source>
        <dbReference type="ARBA" id="ARBA00023180"/>
    </source>
</evidence>
<keyword evidence="2 6" id="KW-0472">Membrane</keyword>
<evidence type="ECO:0000256" key="5">
    <source>
        <dbReference type="SAM" id="MobiDB-lite"/>
    </source>
</evidence>
<feature type="compositionally biased region" description="Polar residues" evidence="5">
    <location>
        <begin position="12"/>
        <end position="22"/>
    </location>
</feature>
<dbReference type="OrthoDB" id="412647at2759"/>
<dbReference type="InterPro" id="IPR005629">
    <property type="entry name" value="Skn1/Kre6/Sbg1"/>
</dbReference>
<protein>
    <submittedName>
        <fullName evidence="7">Beta-glucan synthesis-associated protein-domain-containing protein</fullName>
    </submittedName>
</protein>
<keyword evidence="8" id="KW-1185">Reference proteome</keyword>
<comment type="caution">
    <text evidence="7">The sequence shown here is derived from an EMBL/GenBank/DDBJ whole genome shotgun (WGS) entry which is preliminary data.</text>
</comment>
<evidence type="ECO:0000256" key="2">
    <source>
        <dbReference type="ARBA" id="ARBA00023136"/>
    </source>
</evidence>
<keyword evidence="6" id="KW-1133">Transmembrane helix</keyword>
<feature type="region of interest" description="Disordered" evidence="5">
    <location>
        <begin position="7"/>
        <end position="46"/>
    </location>
</feature>
<name>A0A9P5NGA6_GYMJU</name>
<keyword evidence="6" id="KW-0812">Transmembrane</keyword>
<dbReference type="EMBL" id="JADNYJ010000095">
    <property type="protein sequence ID" value="KAF8886597.1"/>
    <property type="molecule type" value="Genomic_DNA"/>
</dbReference>
<dbReference type="GO" id="GO:0016020">
    <property type="term" value="C:membrane"/>
    <property type="evidence" value="ECO:0007669"/>
    <property type="project" value="UniProtKB-SubCell"/>
</dbReference>
<accession>A0A9P5NGA6</accession>